<dbReference type="GO" id="GO:0000030">
    <property type="term" value="F:mannosyltransferase activity"/>
    <property type="evidence" value="ECO:0007669"/>
    <property type="project" value="TreeGrafter"/>
</dbReference>
<dbReference type="InterPro" id="IPR028057">
    <property type="entry name" value="DrrA_P4M"/>
</dbReference>
<dbReference type="PANTHER" id="PTHR32385:SF15">
    <property type="entry name" value="INOSITOL PHOSPHOCERAMIDE MANNOSYLTRANSFERASE 1"/>
    <property type="match status" value="1"/>
</dbReference>
<dbReference type="PANTHER" id="PTHR32385">
    <property type="entry name" value="MANNOSYL PHOSPHORYLINOSITOL CERAMIDE SYNTHASE"/>
    <property type="match status" value="1"/>
</dbReference>
<evidence type="ECO:0000313" key="7">
    <source>
        <dbReference type="Proteomes" id="UP000254040"/>
    </source>
</evidence>
<protein>
    <submittedName>
        <fullName evidence="4 5">Teichoic acid biosynthesis protein</fullName>
    </submittedName>
</protein>
<dbReference type="GO" id="GO:0044161">
    <property type="term" value="C:host cell cytoplasmic vesicle"/>
    <property type="evidence" value="ECO:0007669"/>
    <property type="project" value="InterPro"/>
</dbReference>
<feature type="compositionally biased region" description="Basic residues" evidence="1">
    <location>
        <begin position="522"/>
        <end position="532"/>
    </location>
</feature>
<evidence type="ECO:0000313" key="6">
    <source>
        <dbReference type="Proteomes" id="UP000054985"/>
    </source>
</evidence>
<dbReference type="AlphaFoldDB" id="A0A378JVS5"/>
<organism evidence="5 7">
    <name type="scientific">Legionella moravica</name>
    <dbReference type="NCBI Taxonomy" id="39962"/>
    <lineage>
        <taxon>Bacteria</taxon>
        <taxon>Pseudomonadati</taxon>
        <taxon>Pseudomonadota</taxon>
        <taxon>Gammaproteobacteria</taxon>
        <taxon>Legionellales</taxon>
        <taxon>Legionellaceae</taxon>
        <taxon>Legionella</taxon>
    </lineage>
</organism>
<evidence type="ECO:0000259" key="3">
    <source>
        <dbReference type="Pfam" id="PF14860"/>
    </source>
</evidence>
<keyword evidence="6" id="KW-1185">Reference proteome</keyword>
<evidence type="ECO:0000259" key="2">
    <source>
        <dbReference type="Pfam" id="PF12919"/>
    </source>
</evidence>
<gene>
    <name evidence="4" type="ORF">Lmor_2073</name>
    <name evidence="5" type="ORF">NCTC12239_00383</name>
</gene>
<dbReference type="Proteomes" id="UP000254040">
    <property type="component" value="Unassembled WGS sequence"/>
</dbReference>
<reference evidence="4 6" key="1">
    <citation type="submission" date="2015-11" db="EMBL/GenBank/DDBJ databases">
        <title>Genomic analysis of 38 Legionella species identifies large and diverse effector repertoires.</title>
        <authorList>
            <person name="Burstein D."/>
            <person name="Amaro F."/>
            <person name="Zusman T."/>
            <person name="Lifshitz Z."/>
            <person name="Cohen O."/>
            <person name="Gilbert J.A."/>
            <person name="Pupko T."/>
            <person name="Shuman H.A."/>
            <person name="Segal G."/>
        </authorList>
    </citation>
    <scope>NUCLEOTIDE SEQUENCE [LARGE SCALE GENOMIC DNA]</scope>
    <source>
        <strain evidence="4 6">ATCC 43877</strain>
    </source>
</reference>
<dbReference type="EMBL" id="LNYN01000027">
    <property type="protein sequence ID" value="KTD32644.1"/>
    <property type="molecule type" value="Genomic_DNA"/>
</dbReference>
<proteinExistence type="predicted"/>
<dbReference type="Pfam" id="PF12919">
    <property type="entry name" value="TcdA_TcdB"/>
    <property type="match status" value="2"/>
</dbReference>
<dbReference type="STRING" id="39962.Lmor_2073"/>
<evidence type="ECO:0000256" key="1">
    <source>
        <dbReference type="SAM" id="MobiDB-lite"/>
    </source>
</evidence>
<dbReference type="InterPro" id="IPR051706">
    <property type="entry name" value="Glycosyltransferase_domain"/>
</dbReference>
<dbReference type="InterPro" id="IPR029044">
    <property type="entry name" value="Nucleotide-diphossugar_trans"/>
</dbReference>
<dbReference type="GO" id="GO:0031267">
    <property type="term" value="F:small GTPase binding"/>
    <property type="evidence" value="ECO:0007669"/>
    <property type="project" value="InterPro"/>
</dbReference>
<dbReference type="Pfam" id="PF14860">
    <property type="entry name" value="DrrA_P4M"/>
    <property type="match status" value="1"/>
</dbReference>
<dbReference type="GO" id="GO:0051999">
    <property type="term" value="P:mannosyl-inositol phosphorylceramide biosynthetic process"/>
    <property type="evidence" value="ECO:0007669"/>
    <property type="project" value="TreeGrafter"/>
</dbReference>
<dbReference type="OrthoDB" id="5632554at2"/>
<feature type="compositionally biased region" description="Polar residues" evidence="1">
    <location>
        <begin position="481"/>
        <end position="491"/>
    </location>
</feature>
<feature type="region of interest" description="Disordered" evidence="1">
    <location>
        <begin position="460"/>
        <end position="537"/>
    </location>
</feature>
<dbReference type="SUPFAM" id="SSF53448">
    <property type="entry name" value="Nucleotide-diphospho-sugar transferases"/>
    <property type="match status" value="1"/>
</dbReference>
<evidence type="ECO:0000313" key="5">
    <source>
        <dbReference type="EMBL" id="STX61468.1"/>
    </source>
</evidence>
<dbReference type="Gene3D" id="3.90.550.20">
    <property type="match status" value="1"/>
</dbReference>
<feature type="domain" description="GT44" evidence="2">
    <location>
        <begin position="90"/>
        <end position="144"/>
    </location>
</feature>
<dbReference type="InterPro" id="IPR024770">
    <property type="entry name" value="TcdA/TcdB_cat"/>
</dbReference>
<dbReference type="GO" id="GO:0016020">
    <property type="term" value="C:membrane"/>
    <property type="evidence" value="ECO:0007669"/>
    <property type="project" value="GOC"/>
</dbReference>
<feature type="domain" description="GT44" evidence="2">
    <location>
        <begin position="12"/>
        <end position="59"/>
    </location>
</feature>
<evidence type="ECO:0000313" key="4">
    <source>
        <dbReference type="EMBL" id="KTD32644.1"/>
    </source>
</evidence>
<dbReference type="RefSeq" id="WP_028383638.1">
    <property type="nucleotide sequence ID" value="NZ_CAAAJG010000037.1"/>
</dbReference>
<feature type="compositionally biased region" description="Polar residues" evidence="1">
    <location>
        <begin position="498"/>
        <end position="512"/>
    </location>
</feature>
<dbReference type="Proteomes" id="UP000054985">
    <property type="component" value="Unassembled WGS sequence"/>
</dbReference>
<reference evidence="5 7" key="2">
    <citation type="submission" date="2018-06" db="EMBL/GenBank/DDBJ databases">
        <authorList>
            <consortium name="Pathogen Informatics"/>
            <person name="Doyle S."/>
        </authorList>
    </citation>
    <scope>NUCLEOTIDE SEQUENCE [LARGE SCALE GENOMIC DNA]</scope>
    <source>
        <strain evidence="5 7">NCTC12239</strain>
    </source>
</reference>
<feature type="domain" description="DrrA phosphatidylinositol 4-phosphate binding" evidence="3">
    <location>
        <begin position="553"/>
        <end position="646"/>
    </location>
</feature>
<dbReference type="Gene3D" id="1.20.1280.280">
    <property type="match status" value="1"/>
</dbReference>
<accession>A0A378JVS5</accession>
<dbReference type="EMBL" id="UGOG01000001">
    <property type="protein sequence ID" value="STX61468.1"/>
    <property type="molecule type" value="Genomic_DNA"/>
</dbReference>
<feature type="compositionally biased region" description="Basic and acidic residues" evidence="1">
    <location>
        <begin position="471"/>
        <end position="480"/>
    </location>
</feature>
<dbReference type="InterPro" id="IPR038346">
    <property type="entry name" value="DrrA_PI4P-bd_sf"/>
</dbReference>
<sequence>MLEKTDNTLVPKKLHAIWLGGILKEEGKQNIAKWKATNPDYEANVWIDSSTYLVGDSPEAMKQKEEYEQFKEWAKSNQISIIDINPGATDSDPAVIKKTELFTGMNSARYYADELKDPGSNYAAASDILRAEILYHEGGIYFDAEDVFPRNPLGQLNAEKGILVHSYGRDLLNNDLIASVPKGEFISSLRDLIKKNYEELYSQDKRYLTAHRFANLSSFRTQDGDRKTSTIRTSGPGALRKIIGYMTRENLIFPKTYWKTPARQALSWLNNDFNSYEQVAPYFRLNLTEYFNVLITHYTYNSISDAQTRRLLHRFQDAINSQSPSNTMIELLNHVKPLFTEQEIALINNSTDNLFSKFEHHANQAEEFLLYCKYAHVSPKDLHAFIKARGDYYDDTDPMYDHSLNIIKFFHEEFSQGFFGILNLPQSPLRNNYSTWTDSFTGEEQKQLRKQVEKDMMQLRGEKSSFSTQQNKDKGSDTTKDATNTAAQSASLKHENPLKNQQMETNAPTPQNLEKENASNHNQKKTVPKHHIHQSEPKISLMNAYPYGKNGSGRSHLVPAQYNGEFSKYNGDVLKRKILDHFKDKIEQCSTIKELNALIKSIIVTEEFEVLKTPQRMTSAILGLKTSAIEALEDMVNDAVTQIKEKNNTQQLKDEDLISLEDDLEITDKENRDINIPSP</sequence>
<name>A0A378JVS5_9GAMM</name>